<keyword evidence="11" id="KW-1185">Reference proteome</keyword>
<keyword evidence="6 7" id="KW-0472">Membrane</keyword>
<sequence length="592" mass="64098">MSRLPESGNVTRRLYGLLTPYRRTVALGLLLLVGSVAAELYPPLVWIRVVDEGLPARDWAFIAWQLALLVGVFGLQQLLSAWRGLLLERAGQRLTLDLRLSVYRKLQGQSAAYFESQRTGDLIARVTGDVDALQDVLVRGTDAVLANALRLVGVVAIFIALQPLLGVLVTLPMLAVALMLRRYARTVRPAYRAARTRLGDLTALITDRLAGIRVVQGFAREGAELRRVEALGRELYDVQVRAVTLRNRAFPLARFVANFGNVIMLGGGVAFILAGQFTVGGLLAYRGYGRYFYGPIDDLVNIGDLLQRAEASGRRVFEVLDAPVTVAERPGAQPLREPARGEVRFEDVAFGYDPARRVLEGLSLTIPAGQRVAILGESGAGKSTLLGLVARGYDPLSGRVLPDGVDVRDVTLESLRTHAVTMPQETFLFHDTVLENVRYARPDATPEEVEAALRAAHALDFVRALPEGLDTVVGERGVRLSGGQRQRLAIARTLLARPAVLLLDEPTSAVDAESEALVVAALDELMRERTALIVTHRLSLARGADRVLVLAGGRIVEDGPPAVLRARNGAYAALERTARNLDGAIPGAVSPA</sequence>
<feature type="transmembrane region" description="Helical" evidence="7">
    <location>
        <begin position="59"/>
        <end position="79"/>
    </location>
</feature>
<evidence type="ECO:0000256" key="3">
    <source>
        <dbReference type="ARBA" id="ARBA00022741"/>
    </source>
</evidence>
<dbReference type="SUPFAM" id="SSF90123">
    <property type="entry name" value="ABC transporter transmembrane region"/>
    <property type="match status" value="1"/>
</dbReference>
<accession>A0ABN6RDE3</accession>
<keyword evidence="2 7" id="KW-0812">Transmembrane</keyword>
<dbReference type="InterPro" id="IPR017871">
    <property type="entry name" value="ABC_transporter-like_CS"/>
</dbReference>
<reference evidence="10" key="1">
    <citation type="submission" date="2022-07" db="EMBL/GenBank/DDBJ databases">
        <title>Complete Genome Sequence of the Radioresistant Bacterium Deinococcus aetherius ST0316, Isolated from the Air Dust collected in Lower Stratosphere above Japan.</title>
        <authorList>
            <person name="Satoh K."/>
            <person name="Hagiwara K."/>
            <person name="Katsumata K."/>
            <person name="Kubo A."/>
            <person name="Yokobori S."/>
            <person name="Yamagishi A."/>
            <person name="Oono Y."/>
            <person name="Narumi I."/>
        </authorList>
    </citation>
    <scope>NUCLEOTIDE SEQUENCE</scope>
    <source>
        <strain evidence="10">ST0316</strain>
    </source>
</reference>
<dbReference type="InterPro" id="IPR003593">
    <property type="entry name" value="AAA+_ATPase"/>
</dbReference>
<evidence type="ECO:0000313" key="11">
    <source>
        <dbReference type="Proteomes" id="UP001064971"/>
    </source>
</evidence>
<evidence type="ECO:0000259" key="9">
    <source>
        <dbReference type="PROSITE" id="PS50929"/>
    </source>
</evidence>
<feature type="transmembrane region" description="Helical" evidence="7">
    <location>
        <begin position="151"/>
        <end position="180"/>
    </location>
</feature>
<dbReference type="InterPro" id="IPR003439">
    <property type="entry name" value="ABC_transporter-like_ATP-bd"/>
</dbReference>
<evidence type="ECO:0000256" key="6">
    <source>
        <dbReference type="ARBA" id="ARBA00023136"/>
    </source>
</evidence>
<evidence type="ECO:0000256" key="2">
    <source>
        <dbReference type="ARBA" id="ARBA00022692"/>
    </source>
</evidence>
<dbReference type="RefSeq" id="WP_264776458.1">
    <property type="nucleotide sequence ID" value="NZ_AP026560.1"/>
</dbReference>
<dbReference type="Gene3D" id="3.40.50.300">
    <property type="entry name" value="P-loop containing nucleotide triphosphate hydrolases"/>
    <property type="match status" value="1"/>
</dbReference>
<feature type="domain" description="ABC transporter" evidence="8">
    <location>
        <begin position="343"/>
        <end position="577"/>
    </location>
</feature>
<comment type="subcellular location">
    <subcellularLocation>
        <location evidence="1">Cell membrane</location>
        <topology evidence="1">Multi-pass membrane protein</topology>
    </subcellularLocation>
</comment>
<organism evidence="10 11">
    <name type="scientific">Deinococcus aetherius</name>
    <dbReference type="NCBI Taxonomy" id="200252"/>
    <lineage>
        <taxon>Bacteria</taxon>
        <taxon>Thermotogati</taxon>
        <taxon>Deinococcota</taxon>
        <taxon>Deinococci</taxon>
        <taxon>Deinococcales</taxon>
        <taxon>Deinococcaceae</taxon>
        <taxon>Deinococcus</taxon>
    </lineage>
</organism>
<evidence type="ECO:0000256" key="4">
    <source>
        <dbReference type="ARBA" id="ARBA00022840"/>
    </source>
</evidence>
<dbReference type="InterPro" id="IPR036640">
    <property type="entry name" value="ABC1_TM_sf"/>
</dbReference>
<dbReference type="PROSITE" id="PS00211">
    <property type="entry name" value="ABC_TRANSPORTER_1"/>
    <property type="match status" value="1"/>
</dbReference>
<evidence type="ECO:0000256" key="1">
    <source>
        <dbReference type="ARBA" id="ARBA00004651"/>
    </source>
</evidence>
<dbReference type="PROSITE" id="PS50893">
    <property type="entry name" value="ABC_TRANSPORTER_2"/>
    <property type="match status" value="1"/>
</dbReference>
<dbReference type="CDD" id="cd18778">
    <property type="entry name" value="ABC_6TM_exporter_like"/>
    <property type="match status" value="1"/>
</dbReference>
<keyword evidence="3" id="KW-0547">Nucleotide-binding</keyword>
<dbReference type="Gene3D" id="1.20.1560.10">
    <property type="entry name" value="ABC transporter type 1, transmembrane domain"/>
    <property type="match status" value="1"/>
</dbReference>
<keyword evidence="4 10" id="KW-0067">ATP-binding</keyword>
<evidence type="ECO:0000259" key="8">
    <source>
        <dbReference type="PROSITE" id="PS50893"/>
    </source>
</evidence>
<evidence type="ECO:0000256" key="7">
    <source>
        <dbReference type="SAM" id="Phobius"/>
    </source>
</evidence>
<dbReference type="Proteomes" id="UP001064971">
    <property type="component" value="Chromosome"/>
</dbReference>
<feature type="domain" description="ABC transmembrane type-1" evidence="9">
    <location>
        <begin position="26"/>
        <end position="308"/>
    </location>
</feature>
<name>A0ABN6RDE3_9DEIO</name>
<dbReference type="GO" id="GO:0005524">
    <property type="term" value="F:ATP binding"/>
    <property type="evidence" value="ECO:0007669"/>
    <property type="project" value="UniProtKB-KW"/>
</dbReference>
<dbReference type="EMBL" id="AP026560">
    <property type="protein sequence ID" value="BDP40629.1"/>
    <property type="molecule type" value="Genomic_DNA"/>
</dbReference>
<dbReference type="Pfam" id="PF00664">
    <property type="entry name" value="ABC_membrane"/>
    <property type="match status" value="1"/>
</dbReference>
<dbReference type="SMART" id="SM00382">
    <property type="entry name" value="AAA"/>
    <property type="match status" value="1"/>
</dbReference>
<protein>
    <submittedName>
        <fullName evidence="10">ABC transporter ATP-binding protein</fullName>
    </submittedName>
</protein>
<feature type="transmembrane region" description="Helical" evidence="7">
    <location>
        <begin position="25"/>
        <end position="47"/>
    </location>
</feature>
<evidence type="ECO:0000313" key="10">
    <source>
        <dbReference type="EMBL" id="BDP40629.1"/>
    </source>
</evidence>
<gene>
    <name evidence="10" type="ORF">DAETH_05980</name>
</gene>
<dbReference type="Pfam" id="PF00005">
    <property type="entry name" value="ABC_tran"/>
    <property type="match status" value="1"/>
</dbReference>
<keyword evidence="5 7" id="KW-1133">Transmembrane helix</keyword>
<dbReference type="InterPro" id="IPR011527">
    <property type="entry name" value="ABC1_TM_dom"/>
</dbReference>
<dbReference type="PANTHER" id="PTHR43394">
    <property type="entry name" value="ATP-DEPENDENT PERMEASE MDL1, MITOCHONDRIAL"/>
    <property type="match status" value="1"/>
</dbReference>
<dbReference type="InterPro" id="IPR027417">
    <property type="entry name" value="P-loop_NTPase"/>
</dbReference>
<dbReference type="PANTHER" id="PTHR43394:SF1">
    <property type="entry name" value="ATP-BINDING CASSETTE SUB-FAMILY B MEMBER 10, MITOCHONDRIAL"/>
    <property type="match status" value="1"/>
</dbReference>
<evidence type="ECO:0000256" key="5">
    <source>
        <dbReference type="ARBA" id="ARBA00022989"/>
    </source>
</evidence>
<dbReference type="InterPro" id="IPR039421">
    <property type="entry name" value="Type_1_exporter"/>
</dbReference>
<feature type="transmembrane region" description="Helical" evidence="7">
    <location>
        <begin position="255"/>
        <end position="274"/>
    </location>
</feature>
<dbReference type="SUPFAM" id="SSF52540">
    <property type="entry name" value="P-loop containing nucleoside triphosphate hydrolases"/>
    <property type="match status" value="1"/>
</dbReference>
<proteinExistence type="predicted"/>
<dbReference type="PROSITE" id="PS50929">
    <property type="entry name" value="ABC_TM1F"/>
    <property type="match status" value="1"/>
</dbReference>